<organism evidence="1">
    <name type="scientific">Arundo donax</name>
    <name type="common">Giant reed</name>
    <name type="synonym">Donax arundinaceus</name>
    <dbReference type="NCBI Taxonomy" id="35708"/>
    <lineage>
        <taxon>Eukaryota</taxon>
        <taxon>Viridiplantae</taxon>
        <taxon>Streptophyta</taxon>
        <taxon>Embryophyta</taxon>
        <taxon>Tracheophyta</taxon>
        <taxon>Spermatophyta</taxon>
        <taxon>Magnoliopsida</taxon>
        <taxon>Liliopsida</taxon>
        <taxon>Poales</taxon>
        <taxon>Poaceae</taxon>
        <taxon>PACMAD clade</taxon>
        <taxon>Arundinoideae</taxon>
        <taxon>Arundineae</taxon>
        <taxon>Arundo</taxon>
    </lineage>
</organism>
<proteinExistence type="predicted"/>
<reference evidence="1" key="1">
    <citation type="submission" date="2014-09" db="EMBL/GenBank/DDBJ databases">
        <authorList>
            <person name="Magalhaes I.L.F."/>
            <person name="Oliveira U."/>
            <person name="Santos F.R."/>
            <person name="Vidigal T.H.D.A."/>
            <person name="Brescovit A.D."/>
            <person name="Santos A.J."/>
        </authorList>
    </citation>
    <scope>NUCLEOTIDE SEQUENCE</scope>
    <source>
        <tissue evidence="1">Shoot tissue taken approximately 20 cm above the soil surface</tissue>
    </source>
</reference>
<sequence>MEYSFQNQMGEPLCDLRARIKSKRIKLN</sequence>
<name>A0A0A8Y2Y2_ARUDO</name>
<protein>
    <submittedName>
        <fullName evidence="1">Uncharacterized protein</fullName>
    </submittedName>
</protein>
<reference evidence="1" key="2">
    <citation type="journal article" date="2015" name="Data Brief">
        <title>Shoot transcriptome of the giant reed, Arundo donax.</title>
        <authorList>
            <person name="Barrero R.A."/>
            <person name="Guerrero F.D."/>
            <person name="Moolhuijzen P."/>
            <person name="Goolsby J.A."/>
            <person name="Tidwell J."/>
            <person name="Bellgard S.E."/>
            <person name="Bellgard M.I."/>
        </authorList>
    </citation>
    <scope>NUCLEOTIDE SEQUENCE</scope>
    <source>
        <tissue evidence="1">Shoot tissue taken approximately 20 cm above the soil surface</tissue>
    </source>
</reference>
<evidence type="ECO:0000313" key="1">
    <source>
        <dbReference type="EMBL" id="JAD19605.1"/>
    </source>
</evidence>
<dbReference type="AlphaFoldDB" id="A0A0A8Y2Y2"/>
<accession>A0A0A8Y2Y2</accession>
<dbReference type="EMBL" id="GBRH01278290">
    <property type="protein sequence ID" value="JAD19605.1"/>
    <property type="molecule type" value="Transcribed_RNA"/>
</dbReference>